<protein>
    <submittedName>
        <fullName evidence="2">Uncharacterized protein</fullName>
    </submittedName>
</protein>
<reference evidence="2 3" key="1">
    <citation type="submission" date="2019-12" db="EMBL/GenBank/DDBJ databases">
        <title>Genomic-based taxomic classification of the family Erythrobacteraceae.</title>
        <authorList>
            <person name="Xu L."/>
        </authorList>
    </citation>
    <scope>NUCLEOTIDE SEQUENCE [LARGE SCALE GENOMIC DNA]</scope>
    <source>
        <strain evidence="2 3">JCM 10282</strain>
    </source>
</reference>
<dbReference type="RefSeq" id="WP_160761408.1">
    <property type="nucleotide sequence ID" value="NZ_BAAADZ010000010.1"/>
</dbReference>
<accession>A0A6I4UP76</accession>
<evidence type="ECO:0000313" key="2">
    <source>
        <dbReference type="EMBL" id="MXP39359.1"/>
    </source>
</evidence>
<proteinExistence type="predicted"/>
<dbReference type="EMBL" id="JACICE010000002">
    <property type="protein sequence ID" value="MBB3775542.1"/>
    <property type="molecule type" value="Genomic_DNA"/>
</dbReference>
<gene>
    <name evidence="1" type="ORF">FHS52_001511</name>
    <name evidence="2" type="ORF">GRI59_12150</name>
</gene>
<evidence type="ECO:0000313" key="4">
    <source>
        <dbReference type="Proteomes" id="UP000548685"/>
    </source>
</evidence>
<evidence type="ECO:0000313" key="3">
    <source>
        <dbReference type="Proteomes" id="UP000430021"/>
    </source>
</evidence>
<sequence length="119" mass="12883">MPTLDSHVAGFAMAYCLRTLSNKGLPERDAQVLREQGERWNQVVVEQSRGDITLFFAMMPVIDAAIAATPMAQVKDEANAGSLPAPVFYCAEILRHPAVSQTMADARTSLAAAYAGDQR</sequence>
<dbReference type="OrthoDB" id="7433317at2"/>
<dbReference type="Proteomes" id="UP000430021">
    <property type="component" value="Unassembled WGS sequence"/>
</dbReference>
<dbReference type="EMBL" id="WTYB01000002">
    <property type="protein sequence ID" value="MXP39359.1"/>
    <property type="molecule type" value="Genomic_DNA"/>
</dbReference>
<evidence type="ECO:0000313" key="1">
    <source>
        <dbReference type="EMBL" id="MBB3775542.1"/>
    </source>
</evidence>
<dbReference type="AlphaFoldDB" id="A0A6I4UP76"/>
<reference evidence="1 4" key="2">
    <citation type="submission" date="2020-08" db="EMBL/GenBank/DDBJ databases">
        <title>Genomic Encyclopedia of Type Strains, Phase IV (KMG-IV): sequencing the most valuable type-strain genomes for metagenomic binning, comparative biology and taxonomic classification.</title>
        <authorList>
            <person name="Goeker M."/>
        </authorList>
    </citation>
    <scope>NUCLEOTIDE SEQUENCE [LARGE SCALE GENOMIC DNA]</scope>
    <source>
        <strain evidence="1 4">DSM 8510</strain>
    </source>
</reference>
<dbReference type="Proteomes" id="UP000548685">
    <property type="component" value="Unassembled WGS sequence"/>
</dbReference>
<comment type="caution">
    <text evidence="2">The sequence shown here is derived from an EMBL/GenBank/DDBJ whole genome shotgun (WGS) entry which is preliminary data.</text>
</comment>
<organism evidence="2 3">
    <name type="scientific">Erythrobacter ramosus</name>
    <dbReference type="NCBI Taxonomy" id="35811"/>
    <lineage>
        <taxon>Bacteria</taxon>
        <taxon>Pseudomonadati</taxon>
        <taxon>Pseudomonadota</taxon>
        <taxon>Alphaproteobacteria</taxon>
        <taxon>Sphingomonadales</taxon>
        <taxon>Erythrobacteraceae</taxon>
        <taxon>Erythrobacter/Porphyrobacter group</taxon>
        <taxon>Erythrobacter</taxon>
    </lineage>
</organism>
<name>A0A6I4UP76_9SPHN</name>
<keyword evidence="4" id="KW-1185">Reference proteome</keyword>